<dbReference type="InterPro" id="IPR036388">
    <property type="entry name" value="WH-like_DNA-bd_sf"/>
</dbReference>
<dbReference type="InterPro" id="IPR007627">
    <property type="entry name" value="RNA_pol_sigma70_r2"/>
</dbReference>
<evidence type="ECO:0000256" key="4">
    <source>
        <dbReference type="ARBA" id="ARBA00023163"/>
    </source>
</evidence>
<evidence type="ECO:0000313" key="9">
    <source>
        <dbReference type="Proteomes" id="UP000287296"/>
    </source>
</evidence>
<feature type="domain" description="RNA polymerase sigma-70 region 2" evidence="5">
    <location>
        <begin position="20"/>
        <end position="82"/>
    </location>
</feature>
<keyword evidence="4" id="KW-0804">Transcription</keyword>
<dbReference type="AlphaFoldDB" id="A0A429X8P5"/>
<comment type="similarity">
    <text evidence="1">Belongs to the sigma-70 factor family. ECF subfamily.</text>
</comment>
<dbReference type="Pfam" id="PF04542">
    <property type="entry name" value="Sigma70_r2"/>
    <property type="match status" value="1"/>
</dbReference>
<dbReference type="Gene3D" id="1.10.1740.10">
    <property type="match status" value="1"/>
</dbReference>
<proteinExistence type="inferred from homology"/>
<evidence type="ECO:0000259" key="6">
    <source>
        <dbReference type="Pfam" id="PF08281"/>
    </source>
</evidence>
<evidence type="ECO:0000313" key="10">
    <source>
        <dbReference type="Proteomes" id="UP000680670"/>
    </source>
</evidence>
<evidence type="ECO:0000313" key="7">
    <source>
        <dbReference type="EMBL" id="GIN95768.1"/>
    </source>
</evidence>
<dbReference type="EMBL" id="QYTW02000008">
    <property type="protein sequence ID" value="RST59784.1"/>
    <property type="molecule type" value="Genomic_DNA"/>
</dbReference>
<dbReference type="InterPro" id="IPR039425">
    <property type="entry name" value="RNA_pol_sigma-70-like"/>
</dbReference>
<feature type="domain" description="RNA polymerase sigma factor 70 region 4 type 2" evidence="6">
    <location>
        <begin position="119"/>
        <end position="169"/>
    </location>
</feature>
<dbReference type="OrthoDB" id="9794508at2"/>
<dbReference type="Proteomes" id="UP000287296">
    <property type="component" value="Unassembled WGS sequence"/>
</dbReference>
<dbReference type="NCBIfam" id="TIGR02937">
    <property type="entry name" value="sigma70-ECF"/>
    <property type="match status" value="1"/>
</dbReference>
<dbReference type="PANTHER" id="PTHR43133:SF60">
    <property type="entry name" value="RNA POLYMERASE SIGMA FACTOR SIGV"/>
    <property type="match status" value="1"/>
</dbReference>
<dbReference type="SUPFAM" id="SSF88946">
    <property type="entry name" value="Sigma2 domain of RNA polymerase sigma factors"/>
    <property type="match status" value="1"/>
</dbReference>
<dbReference type="GO" id="GO:0016987">
    <property type="term" value="F:sigma factor activity"/>
    <property type="evidence" value="ECO:0007669"/>
    <property type="project" value="UniProtKB-KW"/>
</dbReference>
<dbReference type="InterPro" id="IPR013249">
    <property type="entry name" value="RNA_pol_sigma70_r4_t2"/>
</dbReference>
<reference evidence="8 9" key="1">
    <citation type="submission" date="2018-12" db="EMBL/GenBank/DDBJ databases">
        <authorList>
            <person name="Sun L."/>
            <person name="Chen Z."/>
        </authorList>
    </citation>
    <scope>NUCLEOTIDE SEQUENCE [LARGE SCALE GENOMIC DNA]</scope>
    <source>
        <strain evidence="8 9">LMG 29736</strain>
    </source>
</reference>
<evidence type="ECO:0000256" key="3">
    <source>
        <dbReference type="ARBA" id="ARBA00023082"/>
    </source>
</evidence>
<evidence type="ECO:0000256" key="2">
    <source>
        <dbReference type="ARBA" id="ARBA00023015"/>
    </source>
</evidence>
<protein>
    <submittedName>
        <fullName evidence="7">RNA polymerase subunit sigma-24</fullName>
    </submittedName>
    <submittedName>
        <fullName evidence="8">Sigma-70 family RNA polymerase sigma factor</fullName>
    </submittedName>
</protein>
<organism evidence="8 9">
    <name type="scientific">Siminovitchia terrae</name>
    <name type="common">Bacillus terrae</name>
    <dbReference type="NCBI Taxonomy" id="1914933"/>
    <lineage>
        <taxon>Bacteria</taxon>
        <taxon>Bacillati</taxon>
        <taxon>Bacillota</taxon>
        <taxon>Bacilli</taxon>
        <taxon>Bacillales</taxon>
        <taxon>Bacillaceae</taxon>
        <taxon>Siminovitchia</taxon>
    </lineage>
</organism>
<keyword evidence="3" id="KW-0731">Sigma factor</keyword>
<dbReference type="Proteomes" id="UP000680670">
    <property type="component" value="Unassembled WGS sequence"/>
</dbReference>
<reference evidence="7 10" key="2">
    <citation type="submission" date="2021-03" db="EMBL/GenBank/DDBJ databases">
        <title>Antimicrobial resistance genes in bacteria isolated from Japanese honey, and their potential for conferring macrolide and lincosamide resistance in the American foulbrood pathogen Paenibacillus larvae.</title>
        <authorList>
            <person name="Okamoto M."/>
            <person name="Kumagai M."/>
            <person name="Kanamori H."/>
            <person name="Takamatsu D."/>
        </authorList>
    </citation>
    <scope>NUCLEOTIDE SEQUENCE [LARGE SCALE GENOMIC DNA]</scope>
    <source>
        <strain evidence="7 10">J6TS1</strain>
    </source>
</reference>
<comment type="caution">
    <text evidence="8">The sequence shown here is derived from an EMBL/GenBank/DDBJ whole genome shotgun (WGS) entry which is preliminary data.</text>
</comment>
<gene>
    <name evidence="8" type="ORF">D5F11_010245</name>
    <name evidence="7" type="ORF">J6TS1_16380</name>
</gene>
<dbReference type="InterPro" id="IPR014284">
    <property type="entry name" value="RNA_pol_sigma-70_dom"/>
</dbReference>
<dbReference type="Gene3D" id="1.10.10.10">
    <property type="entry name" value="Winged helix-like DNA-binding domain superfamily/Winged helix DNA-binding domain"/>
    <property type="match status" value="1"/>
</dbReference>
<keyword evidence="2" id="KW-0805">Transcription regulation</keyword>
<evidence type="ECO:0000259" key="5">
    <source>
        <dbReference type="Pfam" id="PF04542"/>
    </source>
</evidence>
<keyword evidence="10" id="KW-1185">Reference proteome</keyword>
<dbReference type="RefSeq" id="WP_120115886.1">
    <property type="nucleotide sequence ID" value="NZ_BORI01000008.1"/>
</dbReference>
<dbReference type="PANTHER" id="PTHR43133">
    <property type="entry name" value="RNA POLYMERASE ECF-TYPE SIGMA FACTO"/>
    <property type="match status" value="1"/>
</dbReference>
<dbReference type="GO" id="GO:0003677">
    <property type="term" value="F:DNA binding"/>
    <property type="evidence" value="ECO:0007669"/>
    <property type="project" value="InterPro"/>
</dbReference>
<dbReference type="GO" id="GO:0006352">
    <property type="term" value="P:DNA-templated transcription initiation"/>
    <property type="evidence" value="ECO:0007669"/>
    <property type="project" value="InterPro"/>
</dbReference>
<evidence type="ECO:0000313" key="8">
    <source>
        <dbReference type="EMBL" id="RST59784.1"/>
    </source>
</evidence>
<dbReference type="InterPro" id="IPR013324">
    <property type="entry name" value="RNA_pol_sigma_r3/r4-like"/>
</dbReference>
<name>A0A429X8P5_SIMTE</name>
<dbReference type="Pfam" id="PF08281">
    <property type="entry name" value="Sigma70_r4_2"/>
    <property type="match status" value="1"/>
</dbReference>
<dbReference type="SUPFAM" id="SSF88659">
    <property type="entry name" value="Sigma3 and sigma4 domains of RNA polymerase sigma factors"/>
    <property type="match status" value="1"/>
</dbReference>
<evidence type="ECO:0000256" key="1">
    <source>
        <dbReference type="ARBA" id="ARBA00010641"/>
    </source>
</evidence>
<dbReference type="EMBL" id="BORJ01000003">
    <property type="protein sequence ID" value="GIN95768.1"/>
    <property type="molecule type" value="Genomic_DNA"/>
</dbReference>
<sequence>MDFVDRLKGRDEHALMEVMNQYGDYLLRTAYLLMKDYQTAEEAVQDTFITAFEKIHQLEDPEKLKSWLTAIVLNQCHSRMRKWHWKNIFLRFDKVEKMKADDTIRGPEESLLAMALDHNLSEAIQQLNYKYREAITLYYFNEMKISEIASQTKTNENTVKSRLKRGRLLLKGLLTKGEISNEESAENPKKTAR</sequence>
<accession>A0A429X8P5</accession>
<dbReference type="InterPro" id="IPR013325">
    <property type="entry name" value="RNA_pol_sigma_r2"/>
</dbReference>